<dbReference type="EMBL" id="OBMM01000002">
    <property type="protein sequence ID" value="SOC17628.1"/>
    <property type="molecule type" value="Genomic_DNA"/>
</dbReference>
<dbReference type="PANTHER" id="PTHR35024:SF4">
    <property type="entry name" value="POLYMER-FORMING CYTOSKELETAL PROTEIN"/>
    <property type="match status" value="1"/>
</dbReference>
<sequence length="241" mass="25330">MFGKKKANKTVDSSPASSDTSSSRLNSGGLSDSAASSPIKPASSESASASNDTATKTEKRSEPQLFTQPRTKEEPKMSSKPHSTSFRPEIPKRPLEIPTRGSAGRPSATPSHTEGKKLTVGRDIRLAGEIGSCDVLVVEGHVEAQIKECTRLEVSQGGTFVGTAQVDEAEISGTFEGDLTARRVIVIGSADINGKITYGALQIENGARIKGSLEYVEGSDDGTSRTGHSAAITIPRKSDDI</sequence>
<accession>A0A154KR47</accession>
<evidence type="ECO:0000313" key="6">
    <source>
        <dbReference type="Proteomes" id="UP000252266"/>
    </source>
</evidence>
<feature type="compositionally biased region" description="Low complexity" evidence="2">
    <location>
        <begin position="13"/>
        <end position="23"/>
    </location>
</feature>
<reference evidence="4 5" key="2">
    <citation type="submission" date="2017-08" db="EMBL/GenBank/DDBJ databases">
        <authorList>
            <person name="de Groot N.N."/>
        </authorList>
    </citation>
    <scope>NUCLEOTIDE SEQUENCE [LARGE SCALE GENOMIC DNA]</scope>
    <source>
        <strain evidence="4 5">USBA 78</strain>
    </source>
</reference>
<reference evidence="3 6" key="1">
    <citation type="submission" date="2014-07" db="EMBL/GenBank/DDBJ databases">
        <title>Draft genome sequence of Thalassospira xiamenensis IB13.</title>
        <authorList>
            <person name="Lai Q."/>
            <person name="Shao Z."/>
        </authorList>
    </citation>
    <scope>NUCLEOTIDE SEQUENCE [LARGE SCALE GENOMIC DNA]</scope>
    <source>
        <strain evidence="3 6">IB13</strain>
    </source>
</reference>
<dbReference type="EMBL" id="JPWJ01000003">
    <property type="protein sequence ID" value="RCK51330.1"/>
    <property type="molecule type" value="Genomic_DNA"/>
</dbReference>
<gene>
    <name evidence="4" type="ORF">SAMN05428964_102532</name>
    <name evidence="3" type="ORF">TH44_07225</name>
</gene>
<feature type="region of interest" description="Disordered" evidence="2">
    <location>
        <begin position="1"/>
        <end position="117"/>
    </location>
</feature>
<dbReference type="PANTHER" id="PTHR35024">
    <property type="entry name" value="HYPOTHETICAL CYTOSOLIC PROTEIN"/>
    <property type="match status" value="1"/>
</dbReference>
<name>A0A154KR47_9PROT</name>
<comment type="similarity">
    <text evidence="1">Belongs to the bactofilin family.</text>
</comment>
<dbReference type="AlphaFoldDB" id="A0A154KR47"/>
<dbReference type="InterPro" id="IPR007607">
    <property type="entry name" value="BacA/B"/>
</dbReference>
<evidence type="ECO:0000313" key="3">
    <source>
        <dbReference type="EMBL" id="RCK51330.1"/>
    </source>
</evidence>
<protein>
    <submittedName>
        <fullName evidence="4">Protein CcmA, bactofilin family</fullName>
    </submittedName>
</protein>
<organism evidence="3 6">
    <name type="scientific">Thalassospira xiamenensis</name>
    <dbReference type="NCBI Taxonomy" id="220697"/>
    <lineage>
        <taxon>Bacteria</taxon>
        <taxon>Pseudomonadati</taxon>
        <taxon>Pseudomonadota</taxon>
        <taxon>Alphaproteobacteria</taxon>
        <taxon>Rhodospirillales</taxon>
        <taxon>Thalassospiraceae</taxon>
        <taxon>Thalassospira</taxon>
    </lineage>
</organism>
<feature type="region of interest" description="Disordered" evidence="2">
    <location>
        <begin position="217"/>
        <end position="241"/>
    </location>
</feature>
<proteinExistence type="inferred from homology"/>
<evidence type="ECO:0000256" key="1">
    <source>
        <dbReference type="ARBA" id="ARBA00044755"/>
    </source>
</evidence>
<evidence type="ECO:0000256" key="2">
    <source>
        <dbReference type="SAM" id="MobiDB-lite"/>
    </source>
</evidence>
<dbReference type="Proteomes" id="UP000252266">
    <property type="component" value="Unassembled WGS sequence"/>
</dbReference>
<dbReference type="Pfam" id="PF04519">
    <property type="entry name" value="Bactofilin"/>
    <property type="match status" value="1"/>
</dbReference>
<evidence type="ECO:0000313" key="4">
    <source>
        <dbReference type="EMBL" id="SOC17628.1"/>
    </source>
</evidence>
<evidence type="ECO:0000313" key="5">
    <source>
        <dbReference type="Proteomes" id="UP000219068"/>
    </source>
</evidence>
<dbReference type="Proteomes" id="UP000219068">
    <property type="component" value="Unassembled WGS sequence"/>
</dbReference>
<feature type="compositionally biased region" description="Low complexity" evidence="2">
    <location>
        <begin position="31"/>
        <end position="50"/>
    </location>
</feature>